<evidence type="ECO:0000313" key="4">
    <source>
        <dbReference type="EMBL" id="KAJ4466907.1"/>
    </source>
</evidence>
<comment type="caution">
    <text evidence="4">The sequence shown here is derived from an EMBL/GenBank/DDBJ whole genome shotgun (WGS) entry which is preliminary data.</text>
</comment>
<dbReference type="PANTHER" id="PTHR31121">
    <property type="entry name" value="ALPHA-1,2 MANNOSYLTRANSFERASE KTR1"/>
    <property type="match status" value="1"/>
</dbReference>
<evidence type="ECO:0000313" key="5">
    <source>
        <dbReference type="Proteomes" id="UP001150238"/>
    </source>
</evidence>
<gene>
    <name evidence="4" type="ORF">C8J55DRAFT_587188</name>
</gene>
<dbReference type="PANTHER" id="PTHR31121:SF6">
    <property type="entry name" value="ALPHA-1,2 MANNOSYLTRANSFERASE KTR1"/>
    <property type="match status" value="1"/>
</dbReference>
<evidence type="ECO:0000256" key="2">
    <source>
        <dbReference type="ARBA" id="ARBA00022679"/>
    </source>
</evidence>
<dbReference type="GO" id="GO:0000032">
    <property type="term" value="P:cell wall mannoprotein biosynthetic process"/>
    <property type="evidence" value="ECO:0007669"/>
    <property type="project" value="TreeGrafter"/>
</dbReference>
<keyword evidence="2" id="KW-0808">Transferase</keyword>
<organism evidence="4 5">
    <name type="scientific">Lentinula lateritia</name>
    <dbReference type="NCBI Taxonomy" id="40482"/>
    <lineage>
        <taxon>Eukaryota</taxon>
        <taxon>Fungi</taxon>
        <taxon>Dikarya</taxon>
        <taxon>Basidiomycota</taxon>
        <taxon>Agaricomycotina</taxon>
        <taxon>Agaricomycetes</taxon>
        <taxon>Agaricomycetidae</taxon>
        <taxon>Agaricales</taxon>
        <taxon>Marasmiineae</taxon>
        <taxon>Omphalotaceae</taxon>
        <taxon>Lentinula</taxon>
    </lineage>
</organism>
<protein>
    <submittedName>
        <fullName evidence="4">Glycosyltransferase family 15 protein</fullName>
    </submittedName>
</protein>
<dbReference type="InterPro" id="IPR029044">
    <property type="entry name" value="Nucleotide-diphossugar_trans"/>
</dbReference>
<dbReference type="GO" id="GO:0005794">
    <property type="term" value="C:Golgi apparatus"/>
    <property type="evidence" value="ECO:0007669"/>
    <property type="project" value="TreeGrafter"/>
</dbReference>
<dbReference type="GO" id="GO:0000026">
    <property type="term" value="F:alpha-1,2-mannosyltransferase activity"/>
    <property type="evidence" value="ECO:0007669"/>
    <property type="project" value="TreeGrafter"/>
</dbReference>
<reference evidence="4" key="2">
    <citation type="journal article" date="2023" name="Proc. Natl. Acad. Sci. U.S.A.">
        <title>A global phylogenomic analysis of the shiitake genus Lentinula.</title>
        <authorList>
            <person name="Sierra-Patev S."/>
            <person name="Min B."/>
            <person name="Naranjo-Ortiz M."/>
            <person name="Looney B."/>
            <person name="Konkel Z."/>
            <person name="Slot J.C."/>
            <person name="Sakamoto Y."/>
            <person name="Steenwyk J.L."/>
            <person name="Rokas A."/>
            <person name="Carro J."/>
            <person name="Camarero S."/>
            <person name="Ferreira P."/>
            <person name="Molpeceres G."/>
            <person name="Ruiz-Duenas F.J."/>
            <person name="Serrano A."/>
            <person name="Henrissat B."/>
            <person name="Drula E."/>
            <person name="Hughes K.W."/>
            <person name="Mata J.L."/>
            <person name="Ishikawa N.K."/>
            <person name="Vargas-Isla R."/>
            <person name="Ushijima S."/>
            <person name="Smith C.A."/>
            <person name="Donoghue J."/>
            <person name="Ahrendt S."/>
            <person name="Andreopoulos W."/>
            <person name="He G."/>
            <person name="LaButti K."/>
            <person name="Lipzen A."/>
            <person name="Ng V."/>
            <person name="Riley R."/>
            <person name="Sandor L."/>
            <person name="Barry K."/>
            <person name="Martinez A.T."/>
            <person name="Xiao Y."/>
            <person name="Gibbons J.G."/>
            <person name="Terashima K."/>
            <person name="Grigoriev I.V."/>
            <person name="Hibbett D."/>
        </authorList>
    </citation>
    <scope>NUCLEOTIDE SEQUENCE</scope>
    <source>
        <strain evidence="4">Sp2 HRB7682 ss15</strain>
    </source>
</reference>
<dbReference type="SUPFAM" id="SSF53448">
    <property type="entry name" value="Nucleotide-diphospho-sugar transferases"/>
    <property type="match status" value="1"/>
</dbReference>
<dbReference type="PIRSF" id="PIRSF018153">
    <property type="entry name" value="Glyco_trans_15"/>
    <property type="match status" value="1"/>
</dbReference>
<dbReference type="FunFam" id="3.90.550.10:FF:000051">
    <property type="entry name" value="Alpha-1,2-mannosyltransferase (Ktr4)"/>
    <property type="match status" value="1"/>
</dbReference>
<dbReference type="AlphaFoldDB" id="A0A9W8ZTY7"/>
<comment type="similarity">
    <text evidence="1">Belongs to the glycosyltransferase 15 family.</text>
</comment>
<dbReference type="Proteomes" id="UP001150238">
    <property type="component" value="Unassembled WGS sequence"/>
</dbReference>
<name>A0A9W8ZTY7_9AGAR</name>
<proteinExistence type="inferred from homology"/>
<dbReference type="EMBL" id="JANVFS010000043">
    <property type="protein sequence ID" value="KAJ4466907.1"/>
    <property type="molecule type" value="Genomic_DNA"/>
</dbReference>
<dbReference type="Gene3D" id="3.90.550.10">
    <property type="entry name" value="Spore Coat Polysaccharide Biosynthesis Protein SpsA, Chain A"/>
    <property type="match status" value="1"/>
</dbReference>
<feature type="active site" description="Nucleophile" evidence="3">
    <location>
        <position position="229"/>
    </location>
</feature>
<dbReference type="InterPro" id="IPR002685">
    <property type="entry name" value="Glyco_trans_15"/>
</dbReference>
<reference evidence="4" key="1">
    <citation type="submission" date="2022-08" db="EMBL/GenBank/DDBJ databases">
        <authorList>
            <consortium name="DOE Joint Genome Institute"/>
            <person name="Min B."/>
            <person name="Riley R."/>
            <person name="Sierra-Patev S."/>
            <person name="Naranjo-Ortiz M."/>
            <person name="Looney B."/>
            <person name="Konkel Z."/>
            <person name="Slot J.C."/>
            <person name="Sakamoto Y."/>
            <person name="Steenwyk J.L."/>
            <person name="Rokas A."/>
            <person name="Carro J."/>
            <person name="Camarero S."/>
            <person name="Ferreira P."/>
            <person name="Molpeceres G."/>
            <person name="Ruiz-Duenas F.J."/>
            <person name="Serrano A."/>
            <person name="Henrissat B."/>
            <person name="Drula E."/>
            <person name="Hughes K.W."/>
            <person name="Mata J.L."/>
            <person name="Ishikawa N.K."/>
            <person name="Vargas-Isla R."/>
            <person name="Ushijima S."/>
            <person name="Smith C.A."/>
            <person name="Ahrendt S."/>
            <person name="Andreopoulos W."/>
            <person name="He G."/>
            <person name="Labutti K."/>
            <person name="Lipzen A."/>
            <person name="Ng V."/>
            <person name="Sandor L."/>
            <person name="Barry K."/>
            <person name="Martinez A.T."/>
            <person name="Xiao Y."/>
            <person name="Gibbons J.G."/>
            <person name="Terashima K."/>
            <person name="Hibbett D.S."/>
            <person name="Grigoriev I.V."/>
        </authorList>
    </citation>
    <scope>NUCLEOTIDE SEQUENCE</scope>
    <source>
        <strain evidence="4">Sp2 HRB7682 ss15</strain>
    </source>
</reference>
<dbReference type="GO" id="GO:0006487">
    <property type="term" value="P:protein N-linked glycosylation"/>
    <property type="evidence" value="ECO:0007669"/>
    <property type="project" value="TreeGrafter"/>
</dbReference>
<evidence type="ECO:0000256" key="3">
    <source>
        <dbReference type="PIRSR" id="PIRSR018153-1"/>
    </source>
</evidence>
<dbReference type="GO" id="GO:0016020">
    <property type="term" value="C:membrane"/>
    <property type="evidence" value="ECO:0007669"/>
    <property type="project" value="InterPro"/>
</dbReference>
<evidence type="ECO:0000256" key="1">
    <source>
        <dbReference type="ARBA" id="ARBA00007677"/>
    </source>
</evidence>
<sequence length="345" mass="40933">MSVSFEARRYMVFSVLFMRQNATLVFLARNSDLRDVLSSMSNLEGRFNHKYLYPWVFLNDEEFTNEFKGRVLLETNAPVYFGLIPKEHWVQPAWIDEDKAEESRKRLKGQNIIYGDSSSYRNMCRFNSGYFFQHPLLQQFKYYWRVEPNVDYFCDMNYDPFQYLNQNNQTYGFTIALYETPETVTTLWDSVKEFMVKYPQYIANDNAMEFLSNDGGQTYNMCHFWSNFEIADMDFWRSEAYGKFFEFLDAKGGFYYERWGDAPVHSIAAALFLPKHKLHFFQDIGYRHAVYQHCPSSDESLGNSCSCHRWNSIDNRKESCLPRYKVMFSNSIIPIDPSSGLFPWS</sequence>
<accession>A0A9W8ZTY7</accession>
<dbReference type="Pfam" id="PF01793">
    <property type="entry name" value="Glyco_transf_15"/>
    <property type="match status" value="1"/>
</dbReference>